<evidence type="ECO:0000256" key="2">
    <source>
        <dbReference type="ARBA" id="ARBA00023125"/>
    </source>
</evidence>
<proteinExistence type="predicted"/>
<dbReference type="AlphaFoldDB" id="A0ABD4TRZ9"/>
<keyword evidence="2" id="KW-0238">DNA-binding</keyword>
<dbReference type="GO" id="GO:0003677">
    <property type="term" value="F:DNA binding"/>
    <property type="evidence" value="ECO:0007669"/>
    <property type="project" value="UniProtKB-KW"/>
</dbReference>
<dbReference type="InterPro" id="IPR010982">
    <property type="entry name" value="Lambda_DNA-bd_dom_sf"/>
</dbReference>
<dbReference type="EMBL" id="JAGPYW010000004">
    <property type="protein sequence ID" value="MCQ4614116.1"/>
    <property type="molecule type" value="Genomic_DNA"/>
</dbReference>
<gene>
    <name evidence="5" type="ORF">KBX22_05115</name>
</gene>
<evidence type="ECO:0000256" key="3">
    <source>
        <dbReference type="ARBA" id="ARBA00023163"/>
    </source>
</evidence>
<evidence type="ECO:0000313" key="5">
    <source>
        <dbReference type="EMBL" id="MCQ4614116.1"/>
    </source>
</evidence>
<dbReference type="InterPro" id="IPR001387">
    <property type="entry name" value="Cro/C1-type_HTH"/>
</dbReference>
<dbReference type="Gene3D" id="1.10.260.40">
    <property type="entry name" value="lambda repressor-like DNA-binding domains"/>
    <property type="match status" value="1"/>
</dbReference>
<accession>A0ABD4TRZ9</accession>
<keyword evidence="1" id="KW-0805">Transcription regulation</keyword>
<dbReference type="SUPFAM" id="SSF47413">
    <property type="entry name" value="lambda repressor-like DNA-binding domains"/>
    <property type="match status" value="1"/>
</dbReference>
<dbReference type="SMART" id="SM00530">
    <property type="entry name" value="HTH_XRE"/>
    <property type="match status" value="1"/>
</dbReference>
<feature type="domain" description="HTH cro/C1-type" evidence="4">
    <location>
        <begin position="18"/>
        <end position="72"/>
    </location>
</feature>
<dbReference type="Proteomes" id="UP001205080">
    <property type="component" value="Unassembled WGS sequence"/>
</dbReference>
<dbReference type="PROSITE" id="PS50943">
    <property type="entry name" value="HTH_CROC1"/>
    <property type="match status" value="1"/>
</dbReference>
<organism evidence="5 6">
    <name type="scientific">Corynebacterium pseudogenitalium</name>
    <dbReference type="NCBI Taxonomy" id="38303"/>
    <lineage>
        <taxon>Bacteria</taxon>
        <taxon>Bacillati</taxon>
        <taxon>Actinomycetota</taxon>
        <taxon>Actinomycetes</taxon>
        <taxon>Mycobacteriales</taxon>
        <taxon>Corynebacteriaceae</taxon>
        <taxon>Corynebacterium</taxon>
    </lineage>
</organism>
<evidence type="ECO:0000259" key="4">
    <source>
        <dbReference type="PROSITE" id="PS50943"/>
    </source>
</evidence>
<dbReference type="InterPro" id="IPR050807">
    <property type="entry name" value="TransReg_Diox_bact_type"/>
</dbReference>
<dbReference type="Pfam" id="PF01381">
    <property type="entry name" value="HTH_3"/>
    <property type="match status" value="1"/>
</dbReference>
<evidence type="ECO:0000313" key="6">
    <source>
        <dbReference type="Proteomes" id="UP001205080"/>
    </source>
</evidence>
<name>A0ABD4TRZ9_9CORY</name>
<keyword evidence="3" id="KW-0804">Transcription</keyword>
<dbReference type="CDD" id="cd00093">
    <property type="entry name" value="HTH_XRE"/>
    <property type="match status" value="1"/>
</dbReference>
<reference evidence="5 6" key="1">
    <citation type="submission" date="2021-04" db="EMBL/GenBank/DDBJ databases">
        <title>Corynebacterium genitalium sp. nov. and Corynebacterium genitalium sp. nov., two new species of the genus Corynebacterium.</title>
        <authorList>
            <person name="Jaen-Luchoro D."/>
            <person name="Pinyeiro-Iglesias B."/>
            <person name="Al-Shaer S."/>
            <person name="Karlsson R."/>
            <person name="Gonzales-Siles L."/>
            <person name="Cardew S."/>
            <person name="Jensie-Markopolous S."/>
            <person name="Ohlen M."/>
            <person name="Inganas E."/>
            <person name="Moore E.R.B."/>
        </authorList>
    </citation>
    <scope>NUCLEOTIDE SEQUENCE [LARGE SCALE GENOMIC DNA]</scope>
    <source>
        <strain evidence="5 6">CCUG 55013</strain>
    </source>
</reference>
<evidence type="ECO:0000256" key="1">
    <source>
        <dbReference type="ARBA" id="ARBA00023015"/>
    </source>
</evidence>
<dbReference type="PANTHER" id="PTHR46797">
    <property type="entry name" value="HTH-TYPE TRANSCRIPTIONAL REGULATOR"/>
    <property type="match status" value="1"/>
</dbReference>
<dbReference type="PANTHER" id="PTHR46797:SF23">
    <property type="entry name" value="HTH-TYPE TRANSCRIPTIONAL REGULATOR SUTR"/>
    <property type="match status" value="1"/>
</dbReference>
<protein>
    <submittedName>
        <fullName evidence="5">Helix-turn-helix transcriptional regulator</fullName>
    </submittedName>
</protein>
<dbReference type="RefSeq" id="WP_256000651.1">
    <property type="nucleotide sequence ID" value="NZ_JAGPYW010000004.1"/>
</dbReference>
<sequence length="304" mass="32769">MVNTPRPDDLTSNVVATIAHLRHKAGLTLEDLADRAGLHRTSLGLVERGERGLTIESAAKIAEALDLSLGSLISCAEADEEDVSPQDTALSPRRLPASVSLNEGRLLQLTGLESSAIRSAVEYVYDTLDLIDAELIARGSKPISGLVELANLSSMIGNLVGAGIAEASSGLYVRNQPHTFPDLVPQRSDLPDLEIKTALEKNRPKGHLPKEGVYLTFRYVLGGPKGEYVRGKDGRGRTAWIWEVRVGYLGLDDFSISNTEGDSGKTAVIKSNSFKSMSAVMYDPRFFPYERNWGGLSASGATDT</sequence>
<comment type="caution">
    <text evidence="5">The sequence shown here is derived from an EMBL/GenBank/DDBJ whole genome shotgun (WGS) entry which is preliminary data.</text>
</comment>